<dbReference type="EMBL" id="ML977157">
    <property type="protein sequence ID" value="KAF1986357.1"/>
    <property type="molecule type" value="Genomic_DNA"/>
</dbReference>
<dbReference type="AlphaFoldDB" id="A0A6G1GZY6"/>
<reference evidence="2" key="1">
    <citation type="journal article" date="2020" name="Stud. Mycol.">
        <title>101 Dothideomycetes genomes: a test case for predicting lifestyles and emergence of pathogens.</title>
        <authorList>
            <person name="Haridas S."/>
            <person name="Albert R."/>
            <person name="Binder M."/>
            <person name="Bloem J."/>
            <person name="Labutti K."/>
            <person name="Salamov A."/>
            <person name="Andreopoulos B."/>
            <person name="Baker S."/>
            <person name="Barry K."/>
            <person name="Bills G."/>
            <person name="Bluhm B."/>
            <person name="Cannon C."/>
            <person name="Castanera R."/>
            <person name="Culley D."/>
            <person name="Daum C."/>
            <person name="Ezra D."/>
            <person name="Gonzalez J."/>
            <person name="Henrissat B."/>
            <person name="Kuo A."/>
            <person name="Liang C."/>
            <person name="Lipzen A."/>
            <person name="Lutzoni F."/>
            <person name="Magnuson J."/>
            <person name="Mondo S."/>
            <person name="Nolan M."/>
            <person name="Ohm R."/>
            <person name="Pangilinan J."/>
            <person name="Park H.-J."/>
            <person name="Ramirez L."/>
            <person name="Alfaro M."/>
            <person name="Sun H."/>
            <person name="Tritt A."/>
            <person name="Yoshinaga Y."/>
            <person name="Zwiers L.-H."/>
            <person name="Turgeon B."/>
            <person name="Goodwin S."/>
            <person name="Spatafora J."/>
            <person name="Crous P."/>
            <person name="Grigoriev I."/>
        </authorList>
    </citation>
    <scope>NUCLEOTIDE SEQUENCE</scope>
    <source>
        <strain evidence="2">CBS 113979</strain>
    </source>
</reference>
<keyword evidence="3" id="KW-1185">Reference proteome</keyword>
<proteinExistence type="predicted"/>
<sequence>MHCTSGRTTQSPRKLKAAQQDFPRTYLRIPESNTSLLNIPSPLVSSTVTLIHQTLIPHLPTTPPQHRHSRHQNQTRPFETLPNRHGVVDPATLPQHSPEAVVSSTLNSAFPHPNQRRQTSADFIIMLSTHPHPHDCTLPLTARTFSPSVSVSQQSTERDECERAEKETRRQGEERQKAKERRRLKILFREKRKQYQDMIDSSGK</sequence>
<feature type="region of interest" description="Disordered" evidence="1">
    <location>
        <begin position="1"/>
        <end position="21"/>
    </location>
</feature>
<dbReference type="Proteomes" id="UP000800041">
    <property type="component" value="Unassembled WGS sequence"/>
</dbReference>
<gene>
    <name evidence="2" type="ORF">K402DRAFT_404437</name>
</gene>
<protein>
    <submittedName>
        <fullName evidence="2">Uncharacterized protein</fullName>
    </submittedName>
</protein>
<feature type="compositionally biased region" description="Polar residues" evidence="1">
    <location>
        <begin position="1"/>
        <end position="12"/>
    </location>
</feature>
<organism evidence="2 3">
    <name type="scientific">Aulographum hederae CBS 113979</name>
    <dbReference type="NCBI Taxonomy" id="1176131"/>
    <lineage>
        <taxon>Eukaryota</taxon>
        <taxon>Fungi</taxon>
        <taxon>Dikarya</taxon>
        <taxon>Ascomycota</taxon>
        <taxon>Pezizomycotina</taxon>
        <taxon>Dothideomycetes</taxon>
        <taxon>Pleosporomycetidae</taxon>
        <taxon>Aulographales</taxon>
        <taxon>Aulographaceae</taxon>
    </lineage>
</organism>
<feature type="compositionally biased region" description="Basic and acidic residues" evidence="1">
    <location>
        <begin position="156"/>
        <end position="177"/>
    </location>
</feature>
<name>A0A6G1GZY6_9PEZI</name>
<feature type="region of interest" description="Disordered" evidence="1">
    <location>
        <begin position="147"/>
        <end position="182"/>
    </location>
</feature>
<evidence type="ECO:0000313" key="3">
    <source>
        <dbReference type="Proteomes" id="UP000800041"/>
    </source>
</evidence>
<evidence type="ECO:0000256" key="1">
    <source>
        <dbReference type="SAM" id="MobiDB-lite"/>
    </source>
</evidence>
<accession>A0A6G1GZY6</accession>
<evidence type="ECO:0000313" key="2">
    <source>
        <dbReference type="EMBL" id="KAF1986357.1"/>
    </source>
</evidence>